<feature type="transmembrane region" description="Helical" evidence="8">
    <location>
        <begin position="476"/>
        <end position="500"/>
    </location>
</feature>
<feature type="transmembrane region" description="Helical" evidence="8">
    <location>
        <begin position="45"/>
        <end position="63"/>
    </location>
</feature>
<comment type="caution">
    <text evidence="9">The sequence shown here is derived from an EMBL/GenBank/DDBJ whole genome shotgun (WGS) entry which is preliminary data.</text>
</comment>
<feature type="transmembrane region" description="Helical" evidence="8">
    <location>
        <begin position="419"/>
        <end position="438"/>
    </location>
</feature>
<evidence type="ECO:0000313" key="10">
    <source>
        <dbReference type="Proteomes" id="UP001385809"/>
    </source>
</evidence>
<dbReference type="EMBL" id="JBBEGN010000008">
    <property type="protein sequence ID" value="MEJ2869520.1"/>
    <property type="molecule type" value="Genomic_DNA"/>
</dbReference>
<feature type="transmembrane region" description="Helical" evidence="8">
    <location>
        <begin position="387"/>
        <end position="407"/>
    </location>
</feature>
<evidence type="ECO:0000256" key="5">
    <source>
        <dbReference type="ARBA" id="ARBA00022692"/>
    </source>
</evidence>
<dbReference type="SUPFAM" id="SSF81345">
    <property type="entry name" value="ABC transporter involved in vitamin B12 uptake, BtuC"/>
    <property type="match status" value="2"/>
</dbReference>
<keyword evidence="4" id="KW-1003">Cell membrane</keyword>
<dbReference type="Pfam" id="PF01032">
    <property type="entry name" value="FecCD"/>
    <property type="match status" value="2"/>
</dbReference>
<dbReference type="PANTHER" id="PTHR30472">
    <property type="entry name" value="FERRIC ENTEROBACTIN TRANSPORT SYSTEM PERMEASE PROTEIN"/>
    <property type="match status" value="1"/>
</dbReference>
<evidence type="ECO:0000256" key="3">
    <source>
        <dbReference type="ARBA" id="ARBA00022448"/>
    </source>
</evidence>
<name>A0ABU8MS62_9PSEU</name>
<feature type="transmembrane region" description="Helical" evidence="8">
    <location>
        <begin position="563"/>
        <end position="590"/>
    </location>
</feature>
<dbReference type="PANTHER" id="PTHR30472:SF37">
    <property type="entry name" value="FE(3+) DICITRATE TRANSPORT SYSTEM PERMEASE PROTEIN FECD-RELATED"/>
    <property type="match status" value="1"/>
</dbReference>
<gene>
    <name evidence="9" type="ORF">WCD74_17215</name>
</gene>
<feature type="transmembrane region" description="Helical" evidence="8">
    <location>
        <begin position="175"/>
        <end position="192"/>
    </location>
</feature>
<keyword evidence="6 8" id="KW-1133">Transmembrane helix</keyword>
<feature type="transmembrane region" description="Helical" evidence="8">
    <location>
        <begin position="336"/>
        <end position="355"/>
    </location>
</feature>
<feature type="transmembrane region" description="Helical" evidence="8">
    <location>
        <begin position="288"/>
        <end position="309"/>
    </location>
</feature>
<keyword evidence="5 8" id="KW-0812">Transmembrane</keyword>
<feature type="transmembrane region" description="Helical" evidence="8">
    <location>
        <begin position="219"/>
        <end position="246"/>
    </location>
</feature>
<feature type="transmembrane region" description="Helical" evidence="8">
    <location>
        <begin position="627"/>
        <end position="651"/>
    </location>
</feature>
<proteinExistence type="inferred from homology"/>
<keyword evidence="3" id="KW-0813">Transport</keyword>
<keyword evidence="7 8" id="KW-0472">Membrane</keyword>
<feature type="transmembrane region" description="Helical" evidence="8">
    <location>
        <begin position="602"/>
        <end position="620"/>
    </location>
</feature>
<evidence type="ECO:0000256" key="6">
    <source>
        <dbReference type="ARBA" id="ARBA00022989"/>
    </source>
</evidence>
<feature type="transmembrane region" description="Helical" evidence="8">
    <location>
        <begin position="520"/>
        <end position="537"/>
    </location>
</feature>
<feature type="transmembrane region" description="Helical" evidence="8">
    <location>
        <begin position="258"/>
        <end position="282"/>
    </location>
</feature>
<feature type="transmembrane region" description="Helical" evidence="8">
    <location>
        <begin position="444"/>
        <end position="464"/>
    </location>
</feature>
<evidence type="ECO:0000256" key="2">
    <source>
        <dbReference type="ARBA" id="ARBA00007935"/>
    </source>
</evidence>
<feature type="transmembrane region" description="Helical" evidence="8">
    <location>
        <begin position="75"/>
        <end position="97"/>
    </location>
</feature>
<evidence type="ECO:0000256" key="1">
    <source>
        <dbReference type="ARBA" id="ARBA00004651"/>
    </source>
</evidence>
<evidence type="ECO:0000256" key="7">
    <source>
        <dbReference type="ARBA" id="ARBA00023136"/>
    </source>
</evidence>
<dbReference type="InterPro" id="IPR037294">
    <property type="entry name" value="ABC_BtuC-like"/>
</dbReference>
<accession>A0ABU8MS62</accession>
<dbReference type="Gene3D" id="1.10.3470.10">
    <property type="entry name" value="ABC transporter involved in vitamin B12 uptake, BtuC"/>
    <property type="match status" value="2"/>
</dbReference>
<dbReference type="RefSeq" id="WP_337696101.1">
    <property type="nucleotide sequence ID" value="NZ_JBBEGN010000008.1"/>
</dbReference>
<comment type="similarity">
    <text evidence="2">Belongs to the binding-protein-dependent transport system permease family. FecCD subfamily.</text>
</comment>
<evidence type="ECO:0000256" key="4">
    <source>
        <dbReference type="ARBA" id="ARBA00022475"/>
    </source>
</evidence>
<dbReference type="Proteomes" id="UP001385809">
    <property type="component" value="Unassembled WGS sequence"/>
</dbReference>
<sequence>MGAIVAHLGVGASDVGPTALLRVLDGTADPRTVEVVLGARLPRTLTGLLVGLALGVAGAVVQGSTRNPLAAPDTLGINAGAYAAVTLVAVSGVQIGVLGQGGAALLGALLAAALVYLITSGGVAAPGRVLLAGASITLAGTAVAEFLQILDEGATGGLFFWGNGTLLAASLDRPLVLGAVIAVCFTVVPLLARPLDLLALGDSAAAALGLRVDRVRPGALLLTVVLAATCVTLAGPVGFVGLVAPAAVRALSIRRHALLLPLAGAAGAVLLLGADSIAQIVLPSSAGYSEVPVGVVTALVGGPVFVLLARRVVTGDVDGGAAVTTGRGRRDGPNRAWIAMTTAAVLLVLALLFAVRTGDVDIGWGQVLATLVGAGDTLSVAVLDLRLPRIVVAALAGACLAVAGVAVQSVVRNPLAEPGLLGISWGAAALAVVVIGVVPGAPALLLPLAAGLGGIATAGLVMLLARSGGTLDPTRVVLVGLGVAATAAAVVNMIVAGAQFNAAAALSWLAGSSYARDYNALSWLVLPVLAGVAVALARRSVDLLALGDDLPRALGLSLRRTRVAVLLAAAVLAGGAASAIGTVGFIGLVAPHLARPLVGNGTGRLTVMSALLGSLLVVAADGIGRSVLAPVEVPLGVVTAILGAPYLVWLLRRSSRA</sequence>
<evidence type="ECO:0000256" key="8">
    <source>
        <dbReference type="SAM" id="Phobius"/>
    </source>
</evidence>
<dbReference type="InterPro" id="IPR000522">
    <property type="entry name" value="ABC_transptr_permease_BtuC"/>
</dbReference>
<keyword evidence="10" id="KW-1185">Reference proteome</keyword>
<feature type="transmembrane region" description="Helical" evidence="8">
    <location>
        <begin position="103"/>
        <end position="125"/>
    </location>
</feature>
<evidence type="ECO:0000313" key="9">
    <source>
        <dbReference type="EMBL" id="MEJ2869520.1"/>
    </source>
</evidence>
<dbReference type="CDD" id="cd06550">
    <property type="entry name" value="TM_ABC_iron-siderophores_like"/>
    <property type="match status" value="2"/>
</dbReference>
<protein>
    <submittedName>
        <fullName evidence="9">Iron ABC transporter permease</fullName>
    </submittedName>
</protein>
<organism evidence="9 10">
    <name type="scientific">Actinomycetospora aurantiaca</name>
    <dbReference type="NCBI Taxonomy" id="3129233"/>
    <lineage>
        <taxon>Bacteria</taxon>
        <taxon>Bacillati</taxon>
        <taxon>Actinomycetota</taxon>
        <taxon>Actinomycetes</taxon>
        <taxon>Pseudonocardiales</taxon>
        <taxon>Pseudonocardiaceae</taxon>
        <taxon>Actinomycetospora</taxon>
    </lineage>
</organism>
<reference evidence="9 10" key="1">
    <citation type="submission" date="2024-03" db="EMBL/GenBank/DDBJ databases">
        <title>Actinomycetospora sp. OC33-EN08, a novel actinomycete isolated from wild orchid (Aerides multiflora).</title>
        <authorList>
            <person name="Suriyachadkun C."/>
        </authorList>
    </citation>
    <scope>NUCLEOTIDE SEQUENCE [LARGE SCALE GENOMIC DNA]</scope>
    <source>
        <strain evidence="9 10">OC33-EN08</strain>
    </source>
</reference>
<comment type="subcellular location">
    <subcellularLocation>
        <location evidence="1">Cell membrane</location>
        <topology evidence="1">Multi-pass membrane protein</topology>
    </subcellularLocation>
</comment>